<dbReference type="Pfam" id="PF05947">
    <property type="entry name" value="T6SS_TssF"/>
    <property type="match status" value="1"/>
</dbReference>
<name>A0A2A5Q5F5_PRORE</name>
<dbReference type="EMBL" id="NOWC01000002">
    <property type="protein sequence ID" value="OZS76193.1"/>
    <property type="molecule type" value="Genomic_DNA"/>
</dbReference>
<evidence type="ECO:0000313" key="1">
    <source>
        <dbReference type="EMBL" id="MDI9092685.1"/>
    </source>
</evidence>
<dbReference type="RefSeq" id="WP_094960745.1">
    <property type="nucleotide sequence ID" value="NZ_AP022371.1"/>
</dbReference>
<dbReference type="InterPro" id="IPR010272">
    <property type="entry name" value="T6SS_TssF"/>
</dbReference>
<proteinExistence type="predicted"/>
<comment type="caution">
    <text evidence="2">The sequence shown here is derived from an EMBL/GenBank/DDBJ whole genome shotgun (WGS) entry which is preliminary data.</text>
</comment>
<dbReference type="Proteomes" id="UP000216001">
    <property type="component" value="Unassembled WGS sequence"/>
</dbReference>
<dbReference type="EMBL" id="JAOWIN010000005">
    <property type="protein sequence ID" value="MDI9092685.1"/>
    <property type="molecule type" value="Genomic_DNA"/>
</dbReference>
<organism evidence="2 3">
    <name type="scientific">Providencia rettgeri</name>
    <dbReference type="NCBI Taxonomy" id="587"/>
    <lineage>
        <taxon>Bacteria</taxon>
        <taxon>Pseudomonadati</taxon>
        <taxon>Pseudomonadota</taxon>
        <taxon>Gammaproteobacteria</taxon>
        <taxon>Enterobacterales</taxon>
        <taxon>Morganellaceae</taxon>
        <taxon>Providencia</taxon>
    </lineage>
</organism>
<gene>
    <name evidence="2" type="ORF">CHI95_03200</name>
    <name evidence="1" type="ORF">OGX73_08640</name>
</gene>
<sequence length="578" mass="66951">MSEIKYIKEKQYLQKLYSEYADKKPHLADVLDPQDPQTSYLLEGFAFLSARLQDKIDDAFPEITLPLLQRLDSQAIKGLPATTIVQIDQSELLSFPVEINKDHLVLGNNGARFSFCHEFVVAPYSLLARKVIQHPNRSCISLELQYRGETKFHSTSSLDVFLGANKKISETLLLAFSQYFEKIEVIHNHIRYEGDPLNYAFEPKIGKPYKIFPQENASLSAPQQLLEGLYLPHVHHFVELNIPQVVTELDWEQERRFTVNIYFNQQLPLTQEECENSFYLNCAPAMDTEAQHTLLIDFKENKSSYLLPIPSHHYLADLFEIQLSLEPHEQERGIYCHFYPTTELTASSRLMPQYHKTLFYSLTMEKNITGHTLYYLNFFDNKGAPMVTPPSLHFSCVYIGFERNQKNEIGLLNQHSEKMPDGIKTGNITLLSPCYPPIVNNHHFWQLLSHYSANASMLMSLESVKHLIADYILYRDTDRQVTRRCERLLSGLIELKTHLYDHILKGKPYRCLSLSLLLDNAQYESEGEAFVFTTHLYHFFPFCLSANMLLEMSVTLNNEKKTRWHLSPSPLKGHKSMI</sequence>
<evidence type="ECO:0000313" key="2">
    <source>
        <dbReference type="EMBL" id="OZS76193.1"/>
    </source>
</evidence>
<reference evidence="2 3" key="1">
    <citation type="submission" date="2017-07" db="EMBL/GenBank/DDBJ databases">
        <title>blaIMP-27 on transferable plasmids in Proteus mirabilis and Providencia rettgeri.</title>
        <authorList>
            <person name="Potter R."/>
        </authorList>
    </citation>
    <scope>NUCLEOTIDE SEQUENCE [LARGE SCALE GENOMIC DNA]</scope>
    <source>
        <strain evidence="2 3">PR1</strain>
    </source>
</reference>
<evidence type="ECO:0000313" key="3">
    <source>
        <dbReference type="Proteomes" id="UP000216001"/>
    </source>
</evidence>
<dbReference type="PANTHER" id="PTHR35370:SF1">
    <property type="entry name" value="TYPE VI SECRETION SYSTEM COMPONENT TSSF1"/>
    <property type="match status" value="1"/>
</dbReference>
<protein>
    <submittedName>
        <fullName evidence="2">Type VI secretion protein</fullName>
    </submittedName>
    <submittedName>
        <fullName evidence="1">Type VI secretion system baseplate subunit TssF</fullName>
    </submittedName>
</protein>
<dbReference type="AlphaFoldDB" id="A0A2A5Q5F5"/>
<dbReference type="Proteomes" id="UP001159001">
    <property type="component" value="Unassembled WGS sequence"/>
</dbReference>
<reference evidence="1" key="2">
    <citation type="submission" date="2022-10" db="EMBL/GenBank/DDBJ databases">
        <title>Bacterial isolates recovered from the One Health project in Brazil.</title>
        <authorList>
            <person name="Valiatti T.B."/>
            <person name="Santos F."/>
            <person name="Cayo R."/>
            <person name="Gales A.C."/>
        </authorList>
    </citation>
    <scope>NUCLEOTIDE SEQUENCE</scope>
    <source>
        <strain evidence="1">PVR188</strain>
    </source>
</reference>
<dbReference type="PANTHER" id="PTHR35370">
    <property type="entry name" value="CYTOPLASMIC PROTEIN-RELATED-RELATED"/>
    <property type="match status" value="1"/>
</dbReference>
<accession>A0A2A5Q5F5</accession>